<dbReference type="Gene3D" id="2.160.10.10">
    <property type="entry name" value="Hexapeptide repeat proteins"/>
    <property type="match status" value="1"/>
</dbReference>
<proteinExistence type="inferred from homology"/>
<dbReference type="InterPro" id="IPR029098">
    <property type="entry name" value="Acetyltransf_C"/>
</dbReference>
<dbReference type="InterPro" id="IPR001451">
    <property type="entry name" value="Hexapep"/>
</dbReference>
<evidence type="ECO:0000256" key="2">
    <source>
        <dbReference type="ARBA" id="ARBA00022556"/>
    </source>
</evidence>
<dbReference type="Pfam" id="PF13720">
    <property type="entry name" value="Acetyltransf_11"/>
    <property type="match status" value="1"/>
</dbReference>
<dbReference type="GO" id="GO:0009245">
    <property type="term" value="P:lipid A biosynthetic process"/>
    <property type="evidence" value="ECO:0007669"/>
    <property type="project" value="UniProtKB-UniRule"/>
</dbReference>
<comment type="subunit">
    <text evidence="7">Homotrimer.</text>
</comment>
<keyword evidence="1 7" id="KW-0444">Lipid biosynthesis</keyword>
<dbReference type="Gene3D" id="1.20.1180.10">
    <property type="entry name" value="Udp N-acetylglucosamine O-acyltransferase, C-terminal domain"/>
    <property type="match status" value="1"/>
</dbReference>
<keyword evidence="3 7" id="KW-0808">Transferase</keyword>
<reference evidence="9 10" key="4">
    <citation type="journal article" date="2010" name="Environ. Microbiol.">
        <title>The bacterial genus Collimonas: mycophagy, weathering and other adaptive solutions to life in oligotrophic soil environments.</title>
        <authorList>
            <person name="Leveau J.H."/>
            <person name="Uroz S."/>
            <person name="de Boer W."/>
        </authorList>
    </citation>
    <scope>NUCLEOTIDE SEQUENCE [LARGE SCALE GENOMIC DNA]</scope>
    <source>
        <strain evidence="9 10">Ter331</strain>
    </source>
</reference>
<comment type="similarity">
    <text evidence="7">Belongs to the transferase hexapeptide repeat family. LpxA subfamily.</text>
</comment>
<evidence type="ECO:0000259" key="8">
    <source>
        <dbReference type="Pfam" id="PF13720"/>
    </source>
</evidence>
<comment type="subcellular location">
    <subcellularLocation>
        <location evidence="7">Cytoplasm</location>
    </subcellularLocation>
</comment>
<evidence type="ECO:0000256" key="4">
    <source>
        <dbReference type="ARBA" id="ARBA00022737"/>
    </source>
</evidence>
<evidence type="ECO:0000256" key="7">
    <source>
        <dbReference type="HAMAP-Rule" id="MF_00387"/>
    </source>
</evidence>
<dbReference type="eggNOG" id="COG1043">
    <property type="taxonomic scope" value="Bacteria"/>
</dbReference>
<evidence type="ECO:0000313" key="10">
    <source>
        <dbReference type="Proteomes" id="UP000008392"/>
    </source>
</evidence>
<keyword evidence="7" id="KW-0963">Cytoplasm</keyword>
<keyword evidence="4 7" id="KW-0677">Repeat</keyword>
<dbReference type="PIRSF" id="PIRSF000456">
    <property type="entry name" value="UDP-GlcNAc_acltr"/>
    <property type="match status" value="1"/>
</dbReference>
<dbReference type="EMBL" id="CP002745">
    <property type="protein sequence ID" value="AEK61175.1"/>
    <property type="molecule type" value="Genomic_DNA"/>
</dbReference>
<dbReference type="InterPro" id="IPR010137">
    <property type="entry name" value="Lipid_A_LpxA"/>
</dbReference>
<dbReference type="Pfam" id="PF00132">
    <property type="entry name" value="Hexapep"/>
    <property type="match status" value="1"/>
</dbReference>
<dbReference type="GO" id="GO:0016020">
    <property type="term" value="C:membrane"/>
    <property type="evidence" value="ECO:0007669"/>
    <property type="project" value="GOC"/>
</dbReference>
<dbReference type="PANTHER" id="PTHR43480">
    <property type="entry name" value="ACYL-[ACYL-CARRIER-PROTEIN]--UDP-N-ACETYLGLUCOSAMINE O-ACYLTRANSFERASE"/>
    <property type="match status" value="1"/>
</dbReference>
<gene>
    <name evidence="7 9" type="primary">lpxA</name>
    <name evidence="9" type="ordered locus">CFU_1343</name>
</gene>
<reference evidence="10" key="6">
    <citation type="submission" date="2011-05" db="EMBL/GenBank/DDBJ databases">
        <title>Complete sequence of Collimonas fungivorans Ter331.</title>
        <authorList>
            <person name="Leveau J.H."/>
        </authorList>
    </citation>
    <scope>NUCLEOTIDE SEQUENCE [LARGE SCALE GENOMIC DNA]</scope>
    <source>
        <strain evidence="10">Ter331</strain>
    </source>
</reference>
<dbReference type="Proteomes" id="UP000008392">
    <property type="component" value="Chromosome"/>
</dbReference>
<evidence type="ECO:0000256" key="1">
    <source>
        <dbReference type="ARBA" id="ARBA00022516"/>
    </source>
</evidence>
<evidence type="ECO:0000256" key="3">
    <source>
        <dbReference type="ARBA" id="ARBA00022679"/>
    </source>
</evidence>
<dbReference type="EC" id="2.3.1.129" evidence="7"/>
<dbReference type="NCBIfam" id="NF003657">
    <property type="entry name" value="PRK05289.1"/>
    <property type="match status" value="1"/>
</dbReference>
<dbReference type="PANTHER" id="PTHR43480:SF1">
    <property type="entry name" value="ACYL-[ACYL-CARRIER-PROTEIN]--UDP-N-ACETYLGLUCOSAMINE O-ACYLTRANSFERASE, MITOCHONDRIAL-RELATED"/>
    <property type="match status" value="1"/>
</dbReference>
<comment type="function">
    <text evidence="7">Involved in the biosynthesis of lipid A, a phosphorylated glycolipid that anchors the lipopolysaccharide to the outer membrane of the cell.</text>
</comment>
<reference evidence="9 10" key="3">
    <citation type="journal article" date="2008" name="FEMS Microbiol. Ecol.">
        <title>Identification and characterization of genes underlying chitinolysis in Collimonas fungivorans Ter331.</title>
        <authorList>
            <person name="Fritsche K."/>
            <person name="de Boer W."/>
            <person name="Gerards S."/>
            <person name="van den Berg M."/>
            <person name="van Veen J.A."/>
            <person name="Leveau J.H."/>
        </authorList>
    </citation>
    <scope>NUCLEOTIDE SEQUENCE [LARGE SCALE GENOMIC DNA]</scope>
    <source>
        <strain evidence="9 10">Ter331</strain>
    </source>
</reference>
<reference evidence="9 10" key="5">
    <citation type="journal article" date="2011" name="ISME J.">
        <title>Dual transcriptional profiling of a bacterial/fungal confrontation: Collimonas fungivorans versus Aspergillus niger.</title>
        <authorList>
            <person name="Mela F."/>
            <person name="Fritsche K."/>
            <person name="de Boer W."/>
            <person name="van Veen J.A."/>
            <person name="de Graaff L.H."/>
            <person name="van den Berg M."/>
            <person name="Leveau J.H."/>
        </authorList>
    </citation>
    <scope>NUCLEOTIDE SEQUENCE [LARGE SCALE GENOMIC DNA]</scope>
    <source>
        <strain evidence="9 10">Ter331</strain>
    </source>
</reference>
<reference evidence="9 10" key="1">
    <citation type="journal article" date="2004" name="Environ. Microbiol.">
        <title>Phylogeny-function analysis of (meta)genomic libraries: screening for expression of ribosomal RNA genes by large-insert library fluorescent in situ hybridization (LIL-FISH).</title>
        <authorList>
            <person name="Leveau J.H."/>
            <person name="Gerards S."/>
            <person name="de Boer W."/>
            <person name="van Veen J.A."/>
        </authorList>
    </citation>
    <scope>NUCLEOTIDE SEQUENCE [LARGE SCALE GENOMIC DNA]</scope>
    <source>
        <strain evidence="9 10">Ter331</strain>
    </source>
</reference>
<dbReference type="InterPro" id="IPR011004">
    <property type="entry name" value="Trimer_LpxA-like_sf"/>
</dbReference>
<accession>G0AB50</accession>
<evidence type="ECO:0000256" key="5">
    <source>
        <dbReference type="ARBA" id="ARBA00023098"/>
    </source>
</evidence>
<dbReference type="NCBIfam" id="TIGR01852">
    <property type="entry name" value="lipid_A_lpxA"/>
    <property type="match status" value="1"/>
</dbReference>
<dbReference type="HOGENOM" id="CLU_061249_0_0_4"/>
<dbReference type="HAMAP" id="MF_00387">
    <property type="entry name" value="LpxA"/>
    <property type="match status" value="1"/>
</dbReference>
<dbReference type="KEGG" id="cfu:CFU_1343"/>
<dbReference type="UniPathway" id="UPA00359">
    <property type="reaction ID" value="UER00477"/>
</dbReference>
<dbReference type="InterPro" id="IPR037157">
    <property type="entry name" value="Acetyltransf_C_sf"/>
</dbReference>
<dbReference type="SUPFAM" id="SSF51161">
    <property type="entry name" value="Trimeric LpxA-like enzymes"/>
    <property type="match status" value="1"/>
</dbReference>
<evidence type="ECO:0000256" key="6">
    <source>
        <dbReference type="ARBA" id="ARBA00023315"/>
    </source>
</evidence>
<keyword evidence="5 7" id="KW-0443">Lipid metabolism</keyword>
<dbReference type="CDD" id="cd03351">
    <property type="entry name" value="LbH_UDP-GlcNAc_AT"/>
    <property type="match status" value="1"/>
</dbReference>
<sequence>MPARQSDSMTRIHPTAVIDPKAALDSSVEVGAYTVIGPNVAIGAGSKIGPHAVIEGHTTIGRDNSIFQFGSIGAVPQDKKYAGEPTRLEIGDRNTIREFVTLNLGTVQDGGVTRIGDDNWVMAYVHVAHDCQIGSNTTIANNATLAGHVHIGDWVLLGGFTTVHQFCRIGAHAMTAFTAAVSQDIPPFVTAAGNRAEPAGINSEGLRRRGFSSEQIMTIKRAYRIIYRSGLALEDALAALAQEELKAPASAEYLKLMRDFIAGSARGIIR</sequence>
<name>G0AB50_COLFT</name>
<protein>
    <recommendedName>
        <fullName evidence="7">Acyl-[acyl-carrier-protein]--UDP-N-acetylglucosamine O-acyltransferase</fullName>
        <shortName evidence="7">UDP-N-acetylglucosamine acyltransferase</shortName>
        <ecNumber evidence="7">2.3.1.129</ecNumber>
    </recommendedName>
</protein>
<keyword evidence="10" id="KW-1185">Reference proteome</keyword>
<dbReference type="GO" id="GO:0005737">
    <property type="term" value="C:cytoplasm"/>
    <property type="evidence" value="ECO:0007669"/>
    <property type="project" value="UniProtKB-SubCell"/>
</dbReference>
<organism evidence="9 10">
    <name type="scientific">Collimonas fungivorans (strain Ter331)</name>
    <dbReference type="NCBI Taxonomy" id="1005048"/>
    <lineage>
        <taxon>Bacteria</taxon>
        <taxon>Pseudomonadati</taxon>
        <taxon>Pseudomonadota</taxon>
        <taxon>Betaproteobacteria</taxon>
        <taxon>Burkholderiales</taxon>
        <taxon>Oxalobacteraceae</taxon>
        <taxon>Collimonas</taxon>
    </lineage>
</organism>
<keyword evidence="2 7" id="KW-0441">Lipid A biosynthesis</keyword>
<reference evidence="9 10" key="2">
    <citation type="journal article" date="2006" name="J. Microbiol. Methods">
        <title>Genomic flank-sequencing of plasposon insertion sites for rapid identification of functional genes.</title>
        <authorList>
            <person name="Leveau J.H."/>
            <person name="Gerards S."/>
            <person name="Fritsche K."/>
            <person name="Zondag G."/>
            <person name="van Veen J.A."/>
        </authorList>
    </citation>
    <scope>NUCLEOTIDE SEQUENCE [LARGE SCALE GENOMIC DNA]</scope>
    <source>
        <strain evidence="9 10">Ter331</strain>
    </source>
</reference>
<dbReference type="AlphaFoldDB" id="G0AB50"/>
<dbReference type="GO" id="GO:0008780">
    <property type="term" value="F:acyl-[acyl-carrier-protein]-UDP-N-acetylglucosamine O-acyltransferase activity"/>
    <property type="evidence" value="ECO:0007669"/>
    <property type="project" value="UniProtKB-UniRule"/>
</dbReference>
<comment type="catalytic activity">
    <reaction evidence="7">
        <text>a (3R)-hydroxyacyl-[ACP] + UDP-N-acetyl-alpha-D-glucosamine = a UDP-3-O-[(3R)-3-hydroxyacyl]-N-acetyl-alpha-D-glucosamine + holo-[ACP]</text>
        <dbReference type="Rhea" id="RHEA:67812"/>
        <dbReference type="Rhea" id="RHEA-COMP:9685"/>
        <dbReference type="Rhea" id="RHEA-COMP:9945"/>
        <dbReference type="ChEBI" id="CHEBI:57705"/>
        <dbReference type="ChEBI" id="CHEBI:64479"/>
        <dbReference type="ChEBI" id="CHEBI:78827"/>
        <dbReference type="ChEBI" id="CHEBI:173225"/>
        <dbReference type="EC" id="2.3.1.129"/>
    </reaction>
</comment>
<evidence type="ECO:0000313" key="9">
    <source>
        <dbReference type="EMBL" id="AEK61175.1"/>
    </source>
</evidence>
<dbReference type="STRING" id="1005048.CFU_1343"/>
<comment type="pathway">
    <text evidence="7">Glycolipid biosynthesis; lipid IV(A) biosynthesis; lipid IV(A) from (3R)-3-hydroxytetradecanoyl-[acyl-carrier-protein] and UDP-N-acetyl-alpha-D-glucosamine: step 1/6.</text>
</comment>
<feature type="domain" description="UDP N-acetylglucosamine O-acyltransferase C-terminal" evidence="8">
    <location>
        <begin position="184"/>
        <end position="269"/>
    </location>
</feature>
<keyword evidence="6 7" id="KW-0012">Acyltransferase</keyword>